<evidence type="ECO:0000256" key="1">
    <source>
        <dbReference type="ARBA" id="ARBA00009013"/>
    </source>
</evidence>
<evidence type="ECO:0000313" key="5">
    <source>
        <dbReference type="Proteomes" id="UP000236732"/>
    </source>
</evidence>
<dbReference type="NCBIfam" id="TIGR00377">
    <property type="entry name" value="ant_ant_sig"/>
    <property type="match status" value="1"/>
</dbReference>
<sequence length="116" mass="12301">MAAALRLTHRHLPGVTVIALAGELDTTNYEHLPAYLGRCLGDPADQVVFDLAKLTFLDSSGLRALLLCRRSSLEAGGELRLACLQPLPARLVEITGVGTHMATHETVDQAVAAATT</sequence>
<dbReference type="Gene3D" id="3.30.750.24">
    <property type="entry name" value="STAS domain"/>
    <property type="match status" value="1"/>
</dbReference>
<name>A0A1H6EG68_9ACTN</name>
<dbReference type="InterPro" id="IPR002645">
    <property type="entry name" value="STAS_dom"/>
</dbReference>
<accession>A0A1H6EG68</accession>
<dbReference type="PROSITE" id="PS50801">
    <property type="entry name" value="STAS"/>
    <property type="match status" value="1"/>
</dbReference>
<feature type="domain" description="STAS" evidence="3">
    <location>
        <begin position="5"/>
        <end position="114"/>
    </location>
</feature>
<comment type="similarity">
    <text evidence="1 2">Belongs to the anti-sigma-factor antagonist family.</text>
</comment>
<dbReference type="EMBL" id="FNVT01000010">
    <property type="protein sequence ID" value="SEG96772.1"/>
    <property type="molecule type" value="Genomic_DNA"/>
</dbReference>
<organism evidence="4 5">
    <name type="scientific">Nonomuraea solani</name>
    <dbReference type="NCBI Taxonomy" id="1144553"/>
    <lineage>
        <taxon>Bacteria</taxon>
        <taxon>Bacillati</taxon>
        <taxon>Actinomycetota</taxon>
        <taxon>Actinomycetes</taxon>
        <taxon>Streptosporangiales</taxon>
        <taxon>Streptosporangiaceae</taxon>
        <taxon>Nonomuraea</taxon>
    </lineage>
</organism>
<gene>
    <name evidence="4" type="ORF">SAMN05444920_11089</name>
</gene>
<evidence type="ECO:0000313" key="4">
    <source>
        <dbReference type="EMBL" id="SEG96772.1"/>
    </source>
</evidence>
<dbReference type="Pfam" id="PF01740">
    <property type="entry name" value="STAS"/>
    <property type="match status" value="1"/>
</dbReference>
<dbReference type="Proteomes" id="UP000236732">
    <property type="component" value="Unassembled WGS sequence"/>
</dbReference>
<dbReference type="PANTHER" id="PTHR33495">
    <property type="entry name" value="ANTI-SIGMA FACTOR ANTAGONIST TM_1081-RELATED-RELATED"/>
    <property type="match status" value="1"/>
</dbReference>
<dbReference type="PANTHER" id="PTHR33495:SF2">
    <property type="entry name" value="ANTI-SIGMA FACTOR ANTAGONIST TM_1081-RELATED"/>
    <property type="match status" value="1"/>
</dbReference>
<dbReference type="GO" id="GO:0043856">
    <property type="term" value="F:anti-sigma factor antagonist activity"/>
    <property type="evidence" value="ECO:0007669"/>
    <property type="project" value="InterPro"/>
</dbReference>
<dbReference type="RefSeq" id="WP_103959686.1">
    <property type="nucleotide sequence ID" value="NZ_FNVT01000010.1"/>
</dbReference>
<evidence type="ECO:0000256" key="2">
    <source>
        <dbReference type="RuleBase" id="RU003749"/>
    </source>
</evidence>
<dbReference type="InterPro" id="IPR036513">
    <property type="entry name" value="STAS_dom_sf"/>
</dbReference>
<protein>
    <recommendedName>
        <fullName evidence="2">Anti-sigma factor antagonist</fullName>
    </recommendedName>
</protein>
<keyword evidence="5" id="KW-1185">Reference proteome</keyword>
<dbReference type="AlphaFoldDB" id="A0A1H6EG68"/>
<dbReference type="CDD" id="cd07043">
    <property type="entry name" value="STAS_anti-anti-sigma_factors"/>
    <property type="match status" value="1"/>
</dbReference>
<dbReference type="SUPFAM" id="SSF52091">
    <property type="entry name" value="SpoIIaa-like"/>
    <property type="match status" value="1"/>
</dbReference>
<dbReference type="OrthoDB" id="9793697at2"/>
<dbReference type="InterPro" id="IPR003658">
    <property type="entry name" value="Anti-sigma_ant"/>
</dbReference>
<proteinExistence type="inferred from homology"/>
<reference evidence="4 5" key="1">
    <citation type="submission" date="2016-10" db="EMBL/GenBank/DDBJ databases">
        <authorList>
            <person name="de Groot N.N."/>
        </authorList>
    </citation>
    <scope>NUCLEOTIDE SEQUENCE [LARGE SCALE GENOMIC DNA]</scope>
    <source>
        <strain evidence="4 5">CGMCC 4.7037</strain>
    </source>
</reference>
<evidence type="ECO:0000259" key="3">
    <source>
        <dbReference type="PROSITE" id="PS50801"/>
    </source>
</evidence>